<name>K1U0L2_9ZZZZ</name>
<keyword evidence="1 3" id="KW-0808">Transferase</keyword>
<evidence type="ECO:0000259" key="2">
    <source>
        <dbReference type="Pfam" id="PF00185"/>
    </source>
</evidence>
<feature type="domain" description="Aspartate/ornithine carbamoyltransferase Asp/Orn-binding" evidence="2">
    <location>
        <begin position="10"/>
        <end position="42"/>
    </location>
</feature>
<accession>K1U0L2</accession>
<gene>
    <name evidence="3" type="ORF">LEA_05038</name>
</gene>
<dbReference type="SUPFAM" id="SSF53671">
    <property type="entry name" value="Aspartate/ornithine carbamoyltransferase"/>
    <property type="match status" value="1"/>
</dbReference>
<dbReference type="EC" id="2.1.3.-" evidence="3"/>
<feature type="non-terminal residue" evidence="3">
    <location>
        <position position="1"/>
    </location>
</feature>
<dbReference type="AlphaFoldDB" id="K1U0L2"/>
<reference evidence="3" key="1">
    <citation type="journal article" date="2013" name="Environ. Microbiol.">
        <title>Microbiota from the distal guts of lean and obese adolescents exhibit partial functional redundancy besides clear differences in community structure.</title>
        <authorList>
            <person name="Ferrer M."/>
            <person name="Ruiz A."/>
            <person name="Lanza F."/>
            <person name="Haange S.B."/>
            <person name="Oberbach A."/>
            <person name="Till H."/>
            <person name="Bargiela R."/>
            <person name="Campoy C."/>
            <person name="Segura M.T."/>
            <person name="Richter M."/>
            <person name="von Bergen M."/>
            <person name="Seifert J."/>
            <person name="Suarez A."/>
        </authorList>
    </citation>
    <scope>NUCLEOTIDE SEQUENCE</scope>
</reference>
<dbReference type="GO" id="GO:0016743">
    <property type="term" value="F:carboxyl- or carbamoyltransferase activity"/>
    <property type="evidence" value="ECO:0007669"/>
    <property type="project" value="InterPro"/>
</dbReference>
<evidence type="ECO:0000313" key="3">
    <source>
        <dbReference type="EMBL" id="EKC75753.1"/>
    </source>
</evidence>
<dbReference type="InterPro" id="IPR006131">
    <property type="entry name" value="Asp_carbamoyltransf_Asp/Orn-bd"/>
</dbReference>
<dbReference type="EMBL" id="AJWY01003299">
    <property type="protein sequence ID" value="EKC75753.1"/>
    <property type="molecule type" value="Genomic_DNA"/>
</dbReference>
<comment type="caution">
    <text evidence="3">The sequence shown here is derived from an EMBL/GenBank/DDBJ whole genome shotgun (WGS) entry which is preliminary data.</text>
</comment>
<dbReference type="GO" id="GO:0016597">
    <property type="term" value="F:amino acid binding"/>
    <property type="evidence" value="ECO:0007669"/>
    <property type="project" value="InterPro"/>
</dbReference>
<dbReference type="GO" id="GO:0006520">
    <property type="term" value="P:amino acid metabolic process"/>
    <property type="evidence" value="ECO:0007669"/>
    <property type="project" value="InterPro"/>
</dbReference>
<protein>
    <submittedName>
        <fullName evidence="3">Protein containing Aspartate/ornithine carbamoyltransferase, Asp/Orn-binding region domain protein</fullName>
        <ecNumber evidence="3">2.1.3.-</ecNumber>
    </submittedName>
</protein>
<dbReference type="Gene3D" id="3.40.50.1370">
    <property type="entry name" value="Aspartate/ornithine carbamoyltransferase"/>
    <property type="match status" value="2"/>
</dbReference>
<proteinExistence type="predicted"/>
<sequence>EIHDRYGLNEMEVTDEVFESAQSRVFEEAENRMHTIKAVMAATLGA</sequence>
<evidence type="ECO:0000256" key="1">
    <source>
        <dbReference type="ARBA" id="ARBA00022679"/>
    </source>
</evidence>
<dbReference type="Pfam" id="PF00185">
    <property type="entry name" value="OTCace"/>
    <property type="match status" value="1"/>
</dbReference>
<organism evidence="3">
    <name type="scientific">human gut metagenome</name>
    <dbReference type="NCBI Taxonomy" id="408170"/>
    <lineage>
        <taxon>unclassified sequences</taxon>
        <taxon>metagenomes</taxon>
        <taxon>organismal metagenomes</taxon>
    </lineage>
</organism>
<dbReference type="InterPro" id="IPR036901">
    <property type="entry name" value="Asp/Orn_carbamoylTrfase_sf"/>
</dbReference>